<accession>A0ABY6LBY8</accession>
<proteinExistence type="predicted"/>
<sequence length="74" mass="8528">MLQQGNILCKVKMLNQQKICCKVEMLKTLEYLRKKWLSDLSVLQQLLLKCQIILTNICIFSDQFSSGKSVVFGC</sequence>
<evidence type="ECO:0000313" key="1">
    <source>
        <dbReference type="EMBL" id="UYV78244.1"/>
    </source>
</evidence>
<evidence type="ECO:0000313" key="2">
    <source>
        <dbReference type="Proteomes" id="UP001235939"/>
    </source>
</evidence>
<reference evidence="1 2" key="1">
    <citation type="submission" date="2022-01" db="EMBL/GenBank/DDBJ databases">
        <title>A chromosomal length assembly of Cordylochernes scorpioides.</title>
        <authorList>
            <person name="Zeh D."/>
            <person name="Zeh J."/>
        </authorList>
    </citation>
    <scope>NUCLEOTIDE SEQUENCE [LARGE SCALE GENOMIC DNA]</scope>
    <source>
        <strain evidence="1">IN4F17</strain>
        <tissue evidence="1">Whole Body</tissue>
    </source>
</reference>
<protein>
    <submittedName>
        <fullName evidence="1">Uncharacterized protein</fullName>
    </submittedName>
</protein>
<keyword evidence="2" id="KW-1185">Reference proteome</keyword>
<dbReference type="EMBL" id="CP092878">
    <property type="protein sequence ID" value="UYV78244.1"/>
    <property type="molecule type" value="Genomic_DNA"/>
</dbReference>
<organism evidence="1 2">
    <name type="scientific">Cordylochernes scorpioides</name>
    <dbReference type="NCBI Taxonomy" id="51811"/>
    <lineage>
        <taxon>Eukaryota</taxon>
        <taxon>Metazoa</taxon>
        <taxon>Ecdysozoa</taxon>
        <taxon>Arthropoda</taxon>
        <taxon>Chelicerata</taxon>
        <taxon>Arachnida</taxon>
        <taxon>Pseudoscorpiones</taxon>
        <taxon>Cheliferoidea</taxon>
        <taxon>Chernetidae</taxon>
        <taxon>Cordylochernes</taxon>
    </lineage>
</organism>
<name>A0ABY6LBY8_9ARAC</name>
<dbReference type="Proteomes" id="UP001235939">
    <property type="component" value="Chromosome 16"/>
</dbReference>
<gene>
    <name evidence="1" type="ORF">LAZ67_16000657</name>
</gene>